<organism evidence="1 2">
    <name type="scientific">Novispirillum itersonii</name>
    <name type="common">Aquaspirillum itersonii</name>
    <dbReference type="NCBI Taxonomy" id="189"/>
    <lineage>
        <taxon>Bacteria</taxon>
        <taxon>Pseudomonadati</taxon>
        <taxon>Pseudomonadota</taxon>
        <taxon>Alphaproteobacteria</taxon>
        <taxon>Rhodospirillales</taxon>
        <taxon>Novispirillaceae</taxon>
        <taxon>Novispirillum</taxon>
    </lineage>
</organism>
<evidence type="ECO:0000313" key="1">
    <source>
        <dbReference type="EMBL" id="MBB6210866.1"/>
    </source>
</evidence>
<reference evidence="1 2" key="1">
    <citation type="submission" date="2020-08" db="EMBL/GenBank/DDBJ databases">
        <title>Genomic Encyclopedia of Type Strains, Phase IV (KMG-IV): sequencing the most valuable type-strain genomes for metagenomic binning, comparative biology and taxonomic classification.</title>
        <authorList>
            <person name="Goeker M."/>
        </authorList>
    </citation>
    <scope>NUCLEOTIDE SEQUENCE [LARGE SCALE GENOMIC DNA]</scope>
    <source>
        <strain evidence="1 2">DSM 11590</strain>
    </source>
</reference>
<sequence>MKWADIYTPLKAAGLVSTQADLSRLCGKAPSYASSRKSRGKQPSMDSLAHLQVSLDSLDRELKHLVLTGQPLTEAQQRACRVLYFVQQSLWDELRARAAAGKVVSQ</sequence>
<proteinExistence type="predicted"/>
<name>A0A7W9ZG39_NOVIT</name>
<dbReference type="EMBL" id="JACIIX010000008">
    <property type="protein sequence ID" value="MBB6210866.1"/>
    <property type="molecule type" value="Genomic_DNA"/>
</dbReference>
<gene>
    <name evidence="1" type="ORF">FHS48_002296</name>
</gene>
<accession>A0A7W9ZG39</accession>
<dbReference type="RefSeq" id="WP_184263690.1">
    <property type="nucleotide sequence ID" value="NZ_JACIIX010000008.1"/>
</dbReference>
<dbReference type="Proteomes" id="UP000544872">
    <property type="component" value="Unassembled WGS sequence"/>
</dbReference>
<evidence type="ECO:0000313" key="2">
    <source>
        <dbReference type="Proteomes" id="UP000544872"/>
    </source>
</evidence>
<dbReference type="AlphaFoldDB" id="A0A7W9ZG39"/>
<protein>
    <submittedName>
        <fullName evidence="1">Uncharacterized protein</fullName>
    </submittedName>
</protein>
<keyword evidence="2" id="KW-1185">Reference proteome</keyword>
<comment type="caution">
    <text evidence="1">The sequence shown here is derived from an EMBL/GenBank/DDBJ whole genome shotgun (WGS) entry which is preliminary data.</text>
</comment>